<keyword evidence="2" id="KW-1185">Reference proteome</keyword>
<dbReference type="Proteomes" id="UP001064048">
    <property type="component" value="Chromosome 18"/>
</dbReference>
<evidence type="ECO:0000313" key="2">
    <source>
        <dbReference type="Proteomes" id="UP001064048"/>
    </source>
</evidence>
<gene>
    <name evidence="1" type="ORF">MSG28_010751</name>
</gene>
<protein>
    <submittedName>
        <fullName evidence="1">Uncharacterized protein</fullName>
    </submittedName>
</protein>
<reference evidence="1 2" key="1">
    <citation type="journal article" date="2022" name="Genome Biol. Evol.">
        <title>The Spruce Budworm Genome: Reconstructing the Evolutionary History of Antifreeze Proteins.</title>
        <authorList>
            <person name="Beliveau C."/>
            <person name="Gagne P."/>
            <person name="Picq S."/>
            <person name="Vernygora O."/>
            <person name="Keeling C.I."/>
            <person name="Pinkney K."/>
            <person name="Doucet D."/>
            <person name="Wen F."/>
            <person name="Johnston J.S."/>
            <person name="Maaroufi H."/>
            <person name="Boyle B."/>
            <person name="Laroche J."/>
            <person name="Dewar K."/>
            <person name="Juretic N."/>
            <person name="Blackburn G."/>
            <person name="Nisole A."/>
            <person name="Brunet B."/>
            <person name="Brandao M."/>
            <person name="Lumley L."/>
            <person name="Duan J."/>
            <person name="Quan G."/>
            <person name="Lucarotti C.J."/>
            <person name="Roe A.D."/>
            <person name="Sperling F.A.H."/>
            <person name="Levesque R.C."/>
            <person name="Cusson M."/>
        </authorList>
    </citation>
    <scope>NUCLEOTIDE SEQUENCE [LARGE SCALE GENOMIC DNA]</scope>
    <source>
        <strain evidence="1">Glfc:IPQL:Cfum</strain>
    </source>
</reference>
<comment type="caution">
    <text evidence="1">The sequence shown here is derived from an EMBL/GenBank/DDBJ whole genome shotgun (WGS) entry which is preliminary data.</text>
</comment>
<organism evidence="1 2">
    <name type="scientific">Choristoneura fumiferana</name>
    <name type="common">Spruce budworm moth</name>
    <name type="synonym">Archips fumiferana</name>
    <dbReference type="NCBI Taxonomy" id="7141"/>
    <lineage>
        <taxon>Eukaryota</taxon>
        <taxon>Metazoa</taxon>
        <taxon>Ecdysozoa</taxon>
        <taxon>Arthropoda</taxon>
        <taxon>Hexapoda</taxon>
        <taxon>Insecta</taxon>
        <taxon>Pterygota</taxon>
        <taxon>Neoptera</taxon>
        <taxon>Endopterygota</taxon>
        <taxon>Lepidoptera</taxon>
        <taxon>Glossata</taxon>
        <taxon>Ditrysia</taxon>
        <taxon>Tortricoidea</taxon>
        <taxon>Tortricidae</taxon>
        <taxon>Tortricinae</taxon>
        <taxon>Choristoneura</taxon>
    </lineage>
</organism>
<proteinExistence type="predicted"/>
<name>A0ACC0KNL6_CHOFU</name>
<sequence length="371" mass="41882">MSSCLACKGSVKENSLLKCTACNGTYHFYCLHLTIEYVNKVRQAWLCSFCASVNTRRRRNDDTPVQRTAVASVLDDSVMSCDQGLDDSRMADSAPPELENTDLLVTPPNSYQLSKESKSSLLSCPETLLNDILSKVTSLQTQFLAIQAIQTDLSQVKSDIADMRSGINSKLDELAGRMLTIESRVSALEESKAELDDIKRTIGDLIGDSRRNEQWMRRSNIQINGVPEKKGENLFTILRSLAELSGFSLDCSTDVDFVTRVAVRNDVDNARPKPIVLKMQARYKKDDFLSSIRKLKNLRASDLGFSDNSNRIFINDHLSSYNKHLLREAKSRANQKHYKFCWVRNCTIMVRRNESSPILHISNEEALNKII</sequence>
<evidence type="ECO:0000313" key="1">
    <source>
        <dbReference type="EMBL" id="KAI8438123.1"/>
    </source>
</evidence>
<dbReference type="EMBL" id="CM046118">
    <property type="protein sequence ID" value="KAI8438123.1"/>
    <property type="molecule type" value="Genomic_DNA"/>
</dbReference>
<accession>A0ACC0KNL6</accession>